<dbReference type="EMBL" id="JBGBPQ010000015">
    <property type="protein sequence ID" value="KAL1510607.1"/>
    <property type="molecule type" value="Genomic_DNA"/>
</dbReference>
<dbReference type="GO" id="GO:0032259">
    <property type="term" value="P:methylation"/>
    <property type="evidence" value="ECO:0007669"/>
    <property type="project" value="UniProtKB-KW"/>
</dbReference>
<dbReference type="GO" id="GO:0008168">
    <property type="term" value="F:methyltransferase activity"/>
    <property type="evidence" value="ECO:0007669"/>
    <property type="project" value="UniProtKB-KW"/>
</dbReference>
<protein>
    <recommendedName>
        <fullName evidence="7">S-adenosyl-L-methionine-dependent methyltransferase</fullName>
    </recommendedName>
</protein>
<feature type="signal peptide" evidence="4">
    <location>
        <begin position="1"/>
        <end position="20"/>
    </location>
</feature>
<evidence type="ECO:0000256" key="2">
    <source>
        <dbReference type="ARBA" id="ARBA00022679"/>
    </source>
</evidence>
<organism evidence="5 6">
    <name type="scientific">Prymnesium parvum</name>
    <name type="common">Toxic golden alga</name>
    <dbReference type="NCBI Taxonomy" id="97485"/>
    <lineage>
        <taxon>Eukaryota</taxon>
        <taxon>Haptista</taxon>
        <taxon>Haptophyta</taxon>
        <taxon>Prymnesiophyceae</taxon>
        <taxon>Prymnesiales</taxon>
        <taxon>Prymnesiaceae</taxon>
        <taxon>Prymnesium</taxon>
    </lineage>
</organism>
<reference evidence="5 6" key="1">
    <citation type="journal article" date="2024" name="Science">
        <title>Giant polyketide synthase enzymes in the biosynthesis of giant marine polyether toxins.</title>
        <authorList>
            <person name="Fallon T.R."/>
            <person name="Shende V.V."/>
            <person name="Wierzbicki I.H."/>
            <person name="Pendleton A.L."/>
            <person name="Watervoot N.F."/>
            <person name="Auber R.P."/>
            <person name="Gonzalez D.J."/>
            <person name="Wisecaver J.H."/>
            <person name="Moore B.S."/>
        </authorList>
    </citation>
    <scope>NUCLEOTIDE SEQUENCE [LARGE SCALE GENOMIC DNA]</scope>
    <source>
        <strain evidence="5 6">12B1</strain>
    </source>
</reference>
<dbReference type="PANTHER" id="PTHR43619:SF2">
    <property type="entry name" value="S-ADENOSYL-L-METHIONINE-DEPENDENT METHYLTRANSFERASES SUPERFAMILY PROTEIN"/>
    <property type="match status" value="1"/>
</dbReference>
<dbReference type="SUPFAM" id="SSF53335">
    <property type="entry name" value="S-adenosyl-L-methionine-dependent methyltransferases"/>
    <property type="match status" value="1"/>
</dbReference>
<dbReference type="InterPro" id="IPR029063">
    <property type="entry name" value="SAM-dependent_MTases_sf"/>
</dbReference>
<accession>A0AB34J346</accession>
<evidence type="ECO:0000256" key="3">
    <source>
        <dbReference type="SAM" id="MobiDB-lite"/>
    </source>
</evidence>
<dbReference type="PANTHER" id="PTHR43619">
    <property type="entry name" value="S-ADENOSYL-L-METHIONINE-DEPENDENT METHYLTRANSFERASE YKTD-RELATED"/>
    <property type="match status" value="1"/>
</dbReference>
<feature type="compositionally biased region" description="Gly residues" evidence="3">
    <location>
        <begin position="46"/>
        <end position="64"/>
    </location>
</feature>
<dbReference type="InterPro" id="IPR007213">
    <property type="entry name" value="Ppm1/Ppm2/Tcmp"/>
</dbReference>
<evidence type="ECO:0000256" key="4">
    <source>
        <dbReference type="SAM" id="SignalP"/>
    </source>
</evidence>
<evidence type="ECO:0000256" key="1">
    <source>
        <dbReference type="ARBA" id="ARBA00022603"/>
    </source>
</evidence>
<sequence length="343" mass="36063">MATALLSLVALAFAPPSVPSRSHAVAFVRGVRVSAQAGGPPAGVQSGAGGPPVSGGGPPAGGRGGPPPRTPVQQLLDNLFDFSFTLLYAFEPEGMLDSSKNLRVLWVRALLAASGRLDDPIAKELLPAATRWCVGPAVAPLWTPVLPKLEWIQQRTEFIDGVLSGFLETARKDGRAQAVLIGSGYDTRALRFSSAPVDFYEVDLPGVLEVKKAMCTKYAGAAAADAAAERSLGLDLNREASEMFPRLEKLGLKAGVPTIVVSEAVLFYLSPPAKRALLEGSARHIRRAPGSALALTDNLAPFVRSPGSEEAAQLLEEFGLSLEQHSSLWGGAIQFIHATAKAN</sequence>
<keyword evidence="1" id="KW-0489">Methyltransferase</keyword>
<keyword evidence="2" id="KW-0808">Transferase</keyword>
<dbReference type="Proteomes" id="UP001515480">
    <property type="component" value="Unassembled WGS sequence"/>
</dbReference>
<keyword evidence="6" id="KW-1185">Reference proteome</keyword>
<evidence type="ECO:0000313" key="6">
    <source>
        <dbReference type="Proteomes" id="UP001515480"/>
    </source>
</evidence>
<feature type="region of interest" description="Disordered" evidence="3">
    <location>
        <begin position="38"/>
        <end position="70"/>
    </location>
</feature>
<evidence type="ECO:0008006" key="7">
    <source>
        <dbReference type="Google" id="ProtNLM"/>
    </source>
</evidence>
<gene>
    <name evidence="5" type="ORF">AB1Y20_006908</name>
</gene>
<dbReference type="AlphaFoldDB" id="A0AB34J346"/>
<keyword evidence="4" id="KW-0732">Signal</keyword>
<dbReference type="Pfam" id="PF04072">
    <property type="entry name" value="LCM"/>
    <property type="match status" value="1"/>
</dbReference>
<proteinExistence type="predicted"/>
<comment type="caution">
    <text evidence="5">The sequence shown here is derived from an EMBL/GenBank/DDBJ whole genome shotgun (WGS) entry which is preliminary data.</text>
</comment>
<name>A0AB34J346_PRYPA</name>
<dbReference type="Gene3D" id="3.40.50.150">
    <property type="entry name" value="Vaccinia Virus protein VP39"/>
    <property type="match status" value="1"/>
</dbReference>
<feature type="chain" id="PRO_5044250881" description="S-adenosyl-L-methionine-dependent methyltransferase" evidence="4">
    <location>
        <begin position="21"/>
        <end position="343"/>
    </location>
</feature>
<evidence type="ECO:0000313" key="5">
    <source>
        <dbReference type="EMBL" id="KAL1510607.1"/>
    </source>
</evidence>